<keyword evidence="6" id="KW-0408">Iron</keyword>
<evidence type="ECO:0000256" key="1">
    <source>
        <dbReference type="ARBA" id="ARBA00001971"/>
    </source>
</evidence>
<comment type="similarity">
    <text evidence="2">Belongs to the cytochrome P450 family.</text>
</comment>
<accession>A0A8T3BJ47</accession>
<dbReference type="GO" id="GO:0004497">
    <property type="term" value="F:monooxygenase activity"/>
    <property type="evidence" value="ECO:0007669"/>
    <property type="project" value="UniProtKB-KW"/>
</dbReference>
<dbReference type="EMBL" id="JAGYWB010000009">
    <property type="protein sequence ID" value="KAI0512267.1"/>
    <property type="molecule type" value="Genomic_DNA"/>
</dbReference>
<evidence type="ECO:0000256" key="5">
    <source>
        <dbReference type="ARBA" id="ARBA00023002"/>
    </source>
</evidence>
<comment type="caution">
    <text evidence="8">The sequence shown here is derived from an EMBL/GenBank/DDBJ whole genome shotgun (WGS) entry which is preliminary data.</text>
</comment>
<dbReference type="Proteomes" id="UP000829196">
    <property type="component" value="Unassembled WGS sequence"/>
</dbReference>
<evidence type="ECO:0000256" key="4">
    <source>
        <dbReference type="ARBA" id="ARBA00022723"/>
    </source>
</evidence>
<sequence>MLELLSSRRVLSFEVVRREEVEKLVATIRDLSIANLSELTLSFANNVVCRAALGDEFGDGGYGGKGGVWIRQLLSETQSLFGGFCVADFFPGMECIDRLRGFHGRMVLTSILPRLEPGELTWSN</sequence>
<evidence type="ECO:0000256" key="6">
    <source>
        <dbReference type="ARBA" id="ARBA00023004"/>
    </source>
</evidence>
<dbReference type="SMR" id="A0A8T3BJ47"/>
<evidence type="ECO:0000256" key="2">
    <source>
        <dbReference type="ARBA" id="ARBA00010617"/>
    </source>
</evidence>
<dbReference type="Gene3D" id="1.10.630.10">
    <property type="entry name" value="Cytochrome P450"/>
    <property type="match status" value="1"/>
</dbReference>
<organism evidence="8 9">
    <name type="scientific">Dendrobium nobile</name>
    <name type="common">Orchid</name>
    <dbReference type="NCBI Taxonomy" id="94219"/>
    <lineage>
        <taxon>Eukaryota</taxon>
        <taxon>Viridiplantae</taxon>
        <taxon>Streptophyta</taxon>
        <taxon>Embryophyta</taxon>
        <taxon>Tracheophyta</taxon>
        <taxon>Spermatophyta</taxon>
        <taxon>Magnoliopsida</taxon>
        <taxon>Liliopsida</taxon>
        <taxon>Asparagales</taxon>
        <taxon>Orchidaceae</taxon>
        <taxon>Epidendroideae</taxon>
        <taxon>Malaxideae</taxon>
        <taxon>Dendrobiinae</taxon>
        <taxon>Dendrobium</taxon>
    </lineage>
</organism>
<evidence type="ECO:0000313" key="9">
    <source>
        <dbReference type="Proteomes" id="UP000829196"/>
    </source>
</evidence>
<evidence type="ECO:0000256" key="7">
    <source>
        <dbReference type="ARBA" id="ARBA00023033"/>
    </source>
</evidence>
<dbReference type="PANTHER" id="PTHR47955">
    <property type="entry name" value="CYTOCHROME P450 FAMILY 71 PROTEIN"/>
    <property type="match status" value="1"/>
</dbReference>
<keyword evidence="9" id="KW-1185">Reference proteome</keyword>
<name>A0A8T3BJ47_DENNO</name>
<dbReference type="GO" id="GO:0020037">
    <property type="term" value="F:heme binding"/>
    <property type="evidence" value="ECO:0007669"/>
    <property type="project" value="InterPro"/>
</dbReference>
<dbReference type="OrthoDB" id="2789670at2759"/>
<gene>
    <name evidence="8" type="ORF">KFK09_012906</name>
</gene>
<keyword evidence="4" id="KW-0479">Metal-binding</keyword>
<keyword evidence="5" id="KW-0560">Oxidoreductase</keyword>
<evidence type="ECO:0000256" key="3">
    <source>
        <dbReference type="ARBA" id="ARBA00022617"/>
    </source>
</evidence>
<dbReference type="PANTHER" id="PTHR47955:SF19">
    <property type="entry name" value="CYTOCHROME P450 71A9-LIKE ISOFORM X1"/>
    <property type="match status" value="1"/>
</dbReference>
<dbReference type="GO" id="GO:0016705">
    <property type="term" value="F:oxidoreductase activity, acting on paired donors, with incorporation or reduction of molecular oxygen"/>
    <property type="evidence" value="ECO:0007669"/>
    <property type="project" value="InterPro"/>
</dbReference>
<dbReference type="GO" id="GO:0005506">
    <property type="term" value="F:iron ion binding"/>
    <property type="evidence" value="ECO:0007669"/>
    <property type="project" value="InterPro"/>
</dbReference>
<evidence type="ECO:0000313" key="8">
    <source>
        <dbReference type="EMBL" id="KAI0512267.1"/>
    </source>
</evidence>
<dbReference type="AlphaFoldDB" id="A0A8T3BJ47"/>
<dbReference type="SUPFAM" id="SSF48264">
    <property type="entry name" value="Cytochrome P450"/>
    <property type="match status" value="1"/>
</dbReference>
<reference evidence="8" key="1">
    <citation type="journal article" date="2022" name="Front. Genet.">
        <title>Chromosome-Scale Assembly of the Dendrobium nobile Genome Provides Insights Into the Molecular Mechanism of the Biosynthesis of the Medicinal Active Ingredient of Dendrobium.</title>
        <authorList>
            <person name="Xu Q."/>
            <person name="Niu S.-C."/>
            <person name="Li K.-L."/>
            <person name="Zheng P.-J."/>
            <person name="Zhang X.-J."/>
            <person name="Jia Y."/>
            <person name="Liu Y."/>
            <person name="Niu Y.-X."/>
            <person name="Yu L.-H."/>
            <person name="Chen D.-F."/>
            <person name="Zhang G.-Q."/>
        </authorList>
    </citation>
    <scope>NUCLEOTIDE SEQUENCE</scope>
    <source>
        <tissue evidence="8">Leaf</tissue>
    </source>
</reference>
<protein>
    <submittedName>
        <fullName evidence="8">Uncharacterized protein</fullName>
    </submittedName>
</protein>
<proteinExistence type="inferred from homology"/>
<keyword evidence="3" id="KW-0349">Heme</keyword>
<comment type="cofactor">
    <cofactor evidence="1">
        <name>heme</name>
        <dbReference type="ChEBI" id="CHEBI:30413"/>
    </cofactor>
</comment>
<dbReference type="InterPro" id="IPR036396">
    <property type="entry name" value="Cyt_P450_sf"/>
</dbReference>
<keyword evidence="7" id="KW-0503">Monooxygenase</keyword>